<gene>
    <name evidence="1" type="ORF">N3K66_000692</name>
</gene>
<reference evidence="1" key="1">
    <citation type="submission" date="2022-10" db="EMBL/GenBank/DDBJ databases">
        <title>Complete Genome of Trichothecium roseum strain YXFP-22015, a Plant Pathogen Isolated from Citrus.</title>
        <authorList>
            <person name="Wang Y."/>
            <person name="Zhu L."/>
        </authorList>
    </citation>
    <scope>NUCLEOTIDE SEQUENCE</scope>
    <source>
        <strain evidence="1">YXFP-22015</strain>
    </source>
</reference>
<dbReference type="EMBL" id="CM047940">
    <property type="protein sequence ID" value="KAI9904163.1"/>
    <property type="molecule type" value="Genomic_DNA"/>
</dbReference>
<keyword evidence="2" id="KW-1185">Reference proteome</keyword>
<comment type="caution">
    <text evidence="1">The sequence shown here is derived from an EMBL/GenBank/DDBJ whole genome shotgun (WGS) entry which is preliminary data.</text>
</comment>
<sequence length="239" mass="26934">MAAEVANSRYSVEDFETVSIHSAAPSYVSEVPSYHSTNPYPDALPAYTPRVRAPNANAAATGRARTQQQQEQQHQPTVGLPPVPSGPPAAAPSLNNFRLPNWSAHNNPTTRQYQNVIERRHLNTLLESRGISSSSSSLSFQRSRSNLSTDTLPPGPSRPLEDPYLVGEVAAAQARRDRITRERGDDILNREDRQWDWLLVQMRNWEERERNWARFRANAETGQRKKLLRRLGALGGRFN</sequence>
<name>A0ACC0VFB9_9HYPO</name>
<evidence type="ECO:0000313" key="2">
    <source>
        <dbReference type="Proteomes" id="UP001163324"/>
    </source>
</evidence>
<organism evidence="1 2">
    <name type="scientific">Trichothecium roseum</name>
    <dbReference type="NCBI Taxonomy" id="47278"/>
    <lineage>
        <taxon>Eukaryota</taxon>
        <taxon>Fungi</taxon>
        <taxon>Dikarya</taxon>
        <taxon>Ascomycota</taxon>
        <taxon>Pezizomycotina</taxon>
        <taxon>Sordariomycetes</taxon>
        <taxon>Hypocreomycetidae</taxon>
        <taxon>Hypocreales</taxon>
        <taxon>Hypocreales incertae sedis</taxon>
        <taxon>Trichothecium</taxon>
    </lineage>
</organism>
<accession>A0ACC0VFB9</accession>
<evidence type="ECO:0000313" key="1">
    <source>
        <dbReference type="EMBL" id="KAI9904163.1"/>
    </source>
</evidence>
<protein>
    <submittedName>
        <fullName evidence="1">Uncharacterized protein</fullName>
    </submittedName>
</protein>
<dbReference type="Proteomes" id="UP001163324">
    <property type="component" value="Chromosome 1"/>
</dbReference>
<proteinExistence type="predicted"/>